<dbReference type="OrthoDB" id="191139at2759"/>
<dbReference type="Proteomes" id="UP000717696">
    <property type="component" value="Unassembled WGS sequence"/>
</dbReference>
<comment type="caution">
    <text evidence="2">The sequence shown here is derived from an EMBL/GenBank/DDBJ whole genome shotgun (WGS) entry which is preliminary data.</text>
</comment>
<feature type="region of interest" description="Disordered" evidence="1">
    <location>
        <begin position="329"/>
        <end position="359"/>
    </location>
</feature>
<feature type="compositionally biased region" description="Basic residues" evidence="1">
    <location>
        <begin position="433"/>
        <end position="445"/>
    </location>
</feature>
<organism evidence="2 3">
    <name type="scientific">Dactylonectria estremocensis</name>
    <dbReference type="NCBI Taxonomy" id="1079267"/>
    <lineage>
        <taxon>Eukaryota</taxon>
        <taxon>Fungi</taxon>
        <taxon>Dikarya</taxon>
        <taxon>Ascomycota</taxon>
        <taxon>Pezizomycotina</taxon>
        <taxon>Sordariomycetes</taxon>
        <taxon>Hypocreomycetidae</taxon>
        <taxon>Hypocreales</taxon>
        <taxon>Nectriaceae</taxon>
        <taxon>Dactylonectria</taxon>
    </lineage>
</organism>
<proteinExistence type="predicted"/>
<sequence length="477" mass="55060">MREEPRQRTMPLVPEPFDHVTISRQSVFMGPYGGSSMTQTWCRFCPNLDFREYMQSLSEEKKIELDQRSGKLFKRAIINHLYKSSEFGWEVCAWNDVFGLILDDEGLRIDKRPYEFIEKDNNEQFTVKTRIPDATMGLKSYDNYFLQRGYVCADPNCNDDHSAKQPDERLSERRLTDMMENPECGLIVDGVWGKTDLIFPFAVYEAKKRARSYAEAEEQIYHACRTYLAMLDDLARNPDNVAEYQAEGSDKYQLFAFTSCGSYWQVFAAWNFVNDCMVETIWEGDIKEAFRAIELICIVDQIHEYATKQHRPFVMKNLEAWHDRHKRTMKTTAPGVDASNGTSTDLYPGNDEDASSSADSLDFDDMASLFDLNMEMHPPEWSRLKGESTMIRNEKARQTRARNQGLRDLASRAQKLKKTPAQKRATGRPPKVAAHKQKHPRKRQRAQLSEAANSKATTEAKQSFSRLTRSMTKSARS</sequence>
<name>A0A9P9J212_9HYPO</name>
<evidence type="ECO:0000313" key="2">
    <source>
        <dbReference type="EMBL" id="KAH7140401.1"/>
    </source>
</evidence>
<dbReference type="AlphaFoldDB" id="A0A9P9J212"/>
<feature type="compositionally biased region" description="Polar residues" evidence="1">
    <location>
        <begin position="446"/>
        <end position="477"/>
    </location>
</feature>
<keyword evidence="3" id="KW-1185">Reference proteome</keyword>
<reference evidence="2" key="1">
    <citation type="journal article" date="2021" name="Nat. Commun.">
        <title>Genetic determinants of endophytism in the Arabidopsis root mycobiome.</title>
        <authorList>
            <person name="Mesny F."/>
            <person name="Miyauchi S."/>
            <person name="Thiergart T."/>
            <person name="Pickel B."/>
            <person name="Atanasova L."/>
            <person name="Karlsson M."/>
            <person name="Huettel B."/>
            <person name="Barry K.W."/>
            <person name="Haridas S."/>
            <person name="Chen C."/>
            <person name="Bauer D."/>
            <person name="Andreopoulos W."/>
            <person name="Pangilinan J."/>
            <person name="LaButti K."/>
            <person name="Riley R."/>
            <person name="Lipzen A."/>
            <person name="Clum A."/>
            <person name="Drula E."/>
            <person name="Henrissat B."/>
            <person name="Kohler A."/>
            <person name="Grigoriev I.V."/>
            <person name="Martin F.M."/>
            <person name="Hacquard S."/>
        </authorList>
    </citation>
    <scope>NUCLEOTIDE SEQUENCE</scope>
    <source>
        <strain evidence="2">MPI-CAGE-AT-0021</strain>
    </source>
</reference>
<accession>A0A9P9J212</accession>
<gene>
    <name evidence="2" type="ORF">B0J13DRAFT_504614</name>
</gene>
<protein>
    <submittedName>
        <fullName evidence="2">Uncharacterized protein</fullName>
    </submittedName>
</protein>
<evidence type="ECO:0000313" key="3">
    <source>
        <dbReference type="Proteomes" id="UP000717696"/>
    </source>
</evidence>
<dbReference type="EMBL" id="JAGMUU010000013">
    <property type="protein sequence ID" value="KAH7140401.1"/>
    <property type="molecule type" value="Genomic_DNA"/>
</dbReference>
<feature type="region of interest" description="Disordered" evidence="1">
    <location>
        <begin position="412"/>
        <end position="477"/>
    </location>
</feature>
<evidence type="ECO:0000256" key="1">
    <source>
        <dbReference type="SAM" id="MobiDB-lite"/>
    </source>
</evidence>